<keyword evidence="7" id="KW-0406">Ion transport</keyword>
<feature type="transmembrane region" description="Helical" evidence="9">
    <location>
        <begin position="326"/>
        <end position="348"/>
    </location>
</feature>
<evidence type="ECO:0000313" key="14">
    <source>
        <dbReference type="Proteomes" id="UP001056012"/>
    </source>
</evidence>
<proteinExistence type="predicted"/>
<dbReference type="Pfam" id="PF01794">
    <property type="entry name" value="Ferric_reduct"/>
    <property type="match status" value="1"/>
</dbReference>
<feature type="transmembrane region" description="Helical" evidence="9">
    <location>
        <begin position="363"/>
        <end position="385"/>
    </location>
</feature>
<dbReference type="GO" id="GO:0006879">
    <property type="term" value="P:intracellular iron ion homeostasis"/>
    <property type="evidence" value="ECO:0007669"/>
    <property type="project" value="TreeGrafter"/>
</dbReference>
<dbReference type="SFLD" id="SFLDS00052">
    <property type="entry name" value="Ferric_Reductase_Domain"/>
    <property type="match status" value="1"/>
</dbReference>
<keyword evidence="5 9" id="KW-1133">Transmembrane helix</keyword>
<dbReference type="CDD" id="cd06186">
    <property type="entry name" value="NOX_Duox_like_FAD_NADP"/>
    <property type="match status" value="1"/>
</dbReference>
<comment type="subcellular location">
    <subcellularLocation>
        <location evidence="1">Membrane</location>
        <topology evidence="1">Multi-pass membrane protein</topology>
    </subcellularLocation>
</comment>
<evidence type="ECO:0000259" key="12">
    <source>
        <dbReference type="Pfam" id="PF08030"/>
    </source>
</evidence>
<dbReference type="GO" id="GO:0015677">
    <property type="term" value="P:copper ion import"/>
    <property type="evidence" value="ECO:0007669"/>
    <property type="project" value="TreeGrafter"/>
</dbReference>
<feature type="domain" description="Ferric reductase NAD binding" evidence="12">
    <location>
        <begin position="597"/>
        <end position="722"/>
    </location>
</feature>
<evidence type="ECO:0000256" key="7">
    <source>
        <dbReference type="ARBA" id="ARBA00023065"/>
    </source>
</evidence>
<dbReference type="VEuPathDB" id="FungiDB:yc1106_04718"/>
<dbReference type="InterPro" id="IPR013112">
    <property type="entry name" value="FAD-bd_8"/>
</dbReference>
<dbReference type="SFLD" id="SFLDG01168">
    <property type="entry name" value="Ferric_reductase_subgroup_(FRE"/>
    <property type="match status" value="1"/>
</dbReference>
<dbReference type="SUPFAM" id="SSF52343">
    <property type="entry name" value="Ferredoxin reductase-like, C-terminal NADP-linked domain"/>
    <property type="match status" value="1"/>
</dbReference>
<feature type="domain" description="Ferric oxidoreductase" evidence="10">
    <location>
        <begin position="288"/>
        <end position="407"/>
    </location>
</feature>
<evidence type="ECO:0008006" key="15">
    <source>
        <dbReference type="Google" id="ProtNLM"/>
    </source>
</evidence>
<protein>
    <recommendedName>
        <fullName evidence="15">FAD-binding FR-type domain-containing protein</fullName>
    </recommendedName>
</protein>
<dbReference type="Proteomes" id="UP001056012">
    <property type="component" value="Chromosome 3"/>
</dbReference>
<feature type="transmembrane region" description="Helical" evidence="9">
    <location>
        <begin position="392"/>
        <end position="410"/>
    </location>
</feature>
<feature type="domain" description="FAD-binding 8" evidence="11">
    <location>
        <begin position="461"/>
        <end position="589"/>
    </location>
</feature>
<evidence type="ECO:0000256" key="2">
    <source>
        <dbReference type="ARBA" id="ARBA00022448"/>
    </source>
</evidence>
<organism evidence="13 14">
    <name type="scientific">Curvularia clavata</name>
    <dbReference type="NCBI Taxonomy" id="95742"/>
    <lineage>
        <taxon>Eukaryota</taxon>
        <taxon>Fungi</taxon>
        <taxon>Dikarya</taxon>
        <taxon>Ascomycota</taxon>
        <taxon>Pezizomycotina</taxon>
        <taxon>Dothideomycetes</taxon>
        <taxon>Pleosporomycetidae</taxon>
        <taxon>Pleosporales</taxon>
        <taxon>Pleosporineae</taxon>
        <taxon>Pleosporaceae</taxon>
        <taxon>Curvularia</taxon>
    </lineage>
</organism>
<evidence type="ECO:0000259" key="11">
    <source>
        <dbReference type="Pfam" id="PF08022"/>
    </source>
</evidence>
<feature type="transmembrane region" description="Helical" evidence="9">
    <location>
        <begin position="160"/>
        <end position="180"/>
    </location>
</feature>
<dbReference type="InterPro" id="IPR013130">
    <property type="entry name" value="Fe3_Rdtase_TM_dom"/>
</dbReference>
<dbReference type="AlphaFoldDB" id="A0A9Q8Z7J0"/>
<keyword evidence="6" id="KW-0560">Oxidoreductase</keyword>
<dbReference type="Gene3D" id="3.40.50.80">
    <property type="entry name" value="Nucleotide-binding domain of ferredoxin-NADP reductase (FNR) module"/>
    <property type="match status" value="1"/>
</dbReference>
<dbReference type="OrthoDB" id="167398at2759"/>
<reference evidence="13" key="1">
    <citation type="submission" date="2021-12" db="EMBL/GenBank/DDBJ databases">
        <title>Curvularia clavata genome.</title>
        <authorList>
            <person name="Cao Y."/>
        </authorList>
    </citation>
    <scope>NUCLEOTIDE SEQUENCE</scope>
    <source>
        <strain evidence="13">Yc1106</strain>
    </source>
</reference>
<dbReference type="InterPro" id="IPR051410">
    <property type="entry name" value="Ferric/Cupric_Reductase"/>
</dbReference>
<evidence type="ECO:0000256" key="5">
    <source>
        <dbReference type="ARBA" id="ARBA00022989"/>
    </source>
</evidence>
<keyword evidence="14" id="KW-1185">Reference proteome</keyword>
<evidence type="ECO:0000256" key="6">
    <source>
        <dbReference type="ARBA" id="ARBA00023002"/>
    </source>
</evidence>
<dbReference type="GO" id="GO:0000293">
    <property type="term" value="F:ferric-chelate reductase activity"/>
    <property type="evidence" value="ECO:0007669"/>
    <property type="project" value="UniProtKB-ARBA"/>
</dbReference>
<keyword evidence="8 9" id="KW-0472">Membrane</keyword>
<dbReference type="PANTHER" id="PTHR32361:SF9">
    <property type="entry name" value="FERRIC REDUCTASE TRANSMEMBRANE COMPONENT 3-RELATED"/>
    <property type="match status" value="1"/>
</dbReference>
<evidence type="ECO:0000256" key="4">
    <source>
        <dbReference type="ARBA" id="ARBA00022982"/>
    </source>
</evidence>
<evidence type="ECO:0000256" key="3">
    <source>
        <dbReference type="ARBA" id="ARBA00022692"/>
    </source>
</evidence>
<dbReference type="PANTHER" id="PTHR32361">
    <property type="entry name" value="FERRIC/CUPRIC REDUCTASE TRANSMEMBRANE COMPONENT"/>
    <property type="match status" value="1"/>
</dbReference>
<evidence type="ECO:0000256" key="9">
    <source>
        <dbReference type="SAM" id="Phobius"/>
    </source>
</evidence>
<evidence type="ECO:0000256" key="1">
    <source>
        <dbReference type="ARBA" id="ARBA00004141"/>
    </source>
</evidence>
<evidence type="ECO:0000259" key="10">
    <source>
        <dbReference type="Pfam" id="PF01794"/>
    </source>
</evidence>
<keyword evidence="2" id="KW-0813">Transport</keyword>
<gene>
    <name evidence="13" type="ORF">yc1106_04718</name>
</gene>
<dbReference type="EMBL" id="CP089276">
    <property type="protein sequence ID" value="USP77444.1"/>
    <property type="molecule type" value="Genomic_DNA"/>
</dbReference>
<feature type="transmembrane region" description="Helical" evidence="9">
    <location>
        <begin position="287"/>
        <end position="305"/>
    </location>
</feature>
<dbReference type="Pfam" id="PF08022">
    <property type="entry name" value="FAD_binding_8"/>
    <property type="match status" value="1"/>
</dbReference>
<name>A0A9Q8Z7J0_CURCL</name>
<feature type="transmembrane region" description="Helical" evidence="9">
    <location>
        <begin position="247"/>
        <end position="267"/>
    </location>
</feature>
<keyword evidence="3 9" id="KW-0812">Transmembrane</keyword>
<evidence type="ECO:0000313" key="13">
    <source>
        <dbReference type="EMBL" id="USP77444.1"/>
    </source>
</evidence>
<dbReference type="Pfam" id="PF08030">
    <property type="entry name" value="NAD_binding_6"/>
    <property type="match status" value="1"/>
</dbReference>
<dbReference type="InterPro" id="IPR039261">
    <property type="entry name" value="FNR_nucleotide-bd"/>
</dbReference>
<evidence type="ECO:0000256" key="8">
    <source>
        <dbReference type="ARBA" id="ARBA00023136"/>
    </source>
</evidence>
<sequence>MRTSVFPESQPEQRNVTHTYYSGEYCPLACETTINYVSFNDTDPSLSWKVNACRSTFRINSLYLCFDEFCKRDGAISAWIRTQNHSCTADANVTLPSLPQVLNQWRPDDRDKLERLTVAKALSFPSVNHPVLPETSLLDRAFTTVEAANWEYKIHLVYGWYMYYFWVLVVAVGVANRLYWSIYKLRYKERKHRNAMLFEHDLDKRKPGVFDLVQSGLRRHLTTPALFGDRCSQPYGWCTIPPRIQSLTILLFIIFNVVFCSCSYRLTEGNLYWPNKSAQLLRFVSDRTGIISMANFPLVWLFGMRNDVLIWMTGWGFGTYNAFHRWVARVATVQAVLHSLGYTIMILANEGWSGFQQYWTRHYFWNGELATIAMCTLLALSVYTIRRKHYDFFLVTHIALSIALLWTMYYHVELFTAGEWNIFIWPCVVIWVVDRVARLARIVAFNRRPFSINARATYDPNSHLIRLDIEGDKSLIAAQPGSYYYIHMLDDVRYAHQSHPFTLAFVSSNTTSPSNTSLAAASPRSGLMNDRFSSSTESDTLLSTDVPKPLTNLVFLVRPYNGFTSRLRSSCLLHPRKIRVLVEGPYGHSIPLETFFSVVFVVGGTGIAVPLSYLRHLVSRSSPAPRVKIVWAVREHAFLELVLRSVDNLLADERIEMEVHITRDDGYRDEDLVKGFENIRIMGQRPDVHEVVKKAVEEARHRRIAVVGCGPALMVDQTRKASVKMLGMGYKDVEYFEESYKW</sequence>
<dbReference type="GO" id="GO:0005886">
    <property type="term" value="C:plasma membrane"/>
    <property type="evidence" value="ECO:0007669"/>
    <property type="project" value="TreeGrafter"/>
</dbReference>
<dbReference type="GO" id="GO:0006826">
    <property type="term" value="P:iron ion transport"/>
    <property type="evidence" value="ECO:0007669"/>
    <property type="project" value="TreeGrafter"/>
</dbReference>
<keyword evidence="4" id="KW-0249">Electron transport</keyword>
<dbReference type="InterPro" id="IPR013121">
    <property type="entry name" value="Fe_red_NAD-bd_6"/>
</dbReference>
<accession>A0A9Q8Z7J0</accession>